<reference evidence="19 20" key="1">
    <citation type="submission" date="2014-12" db="EMBL/GenBank/DDBJ databases">
        <authorList>
            <person name="Neuveglise Cecile"/>
        </authorList>
    </citation>
    <scope>NUCLEOTIDE SEQUENCE [LARGE SCALE GENOMIC DNA]</scope>
    <source>
        <strain evidence="19 20">CBS 12615</strain>
    </source>
</reference>
<dbReference type="PANTHER" id="PTHR15458">
    <property type="entry name" value="PHOSPHATIDYLETHANOLAMINE N-METHYLTRANSFERASE"/>
    <property type="match status" value="1"/>
</dbReference>
<keyword evidence="8 17" id="KW-0256">Endoplasmic reticulum</keyword>
<feature type="transmembrane region" description="Helical" evidence="18">
    <location>
        <begin position="135"/>
        <end position="152"/>
    </location>
</feature>
<dbReference type="PANTHER" id="PTHR15458:SF5">
    <property type="entry name" value="PHOSPHATIDYLETHANOLAMINE N-METHYLTRANSFERASE"/>
    <property type="match status" value="1"/>
</dbReference>
<dbReference type="UniPathway" id="UPA00753"/>
<comment type="function">
    <text evidence="17">Catalyzes the second two steps of the methylation pathway of phosphatidylcholine biosynthesis, the SAM-dependent methylation of phosphatidylmonomethylethanolamine (PMME) to phosphatidyldimethylethanolamine (PDME) and of PDME to phosphatidylcholine (PC).</text>
</comment>
<keyword evidence="7 17" id="KW-0812">Transmembrane</keyword>
<evidence type="ECO:0000256" key="18">
    <source>
        <dbReference type="SAM" id="Phobius"/>
    </source>
</evidence>
<feature type="transmembrane region" description="Helical" evidence="18">
    <location>
        <begin position="32"/>
        <end position="49"/>
    </location>
</feature>
<sequence length="220" mass="24401">MDIPKELGQLAHKAQDLYIELLSDIDGSEKNLQIALFFVVFNPTFWNIVARLEYSTHFITKVAGSAKRGCYLLAFTIFSLGIVRDYFYHQALGLQKTSAALDNDIVKTIGMGLIGAGQVLVVTSMYQLGVTGTYLGDYFGILMDHIVTSFPFNVSNNPMYHGSTLSFLGTALYYGKAAGVFATLLVNLMYNIAQQFEEPFTAKIYAKRDAERAEKATKSQ</sequence>
<gene>
    <name evidence="19" type="ORF">LALA0_S06e00518g</name>
</gene>
<feature type="binding site" evidence="17">
    <location>
        <begin position="197"/>
        <end position="198"/>
    </location>
    <ligand>
        <name>S-adenosyl-L-methionine</name>
        <dbReference type="ChEBI" id="CHEBI:59789"/>
    </ligand>
</feature>
<evidence type="ECO:0000256" key="2">
    <source>
        <dbReference type="ARBA" id="ARBA00005189"/>
    </source>
</evidence>
<evidence type="ECO:0000256" key="13">
    <source>
        <dbReference type="ARBA" id="ARBA00023209"/>
    </source>
</evidence>
<dbReference type="Proteomes" id="UP000054304">
    <property type="component" value="Unassembled WGS sequence"/>
</dbReference>
<dbReference type="Pfam" id="PF04191">
    <property type="entry name" value="PEMT"/>
    <property type="match status" value="1"/>
</dbReference>
<evidence type="ECO:0000256" key="11">
    <source>
        <dbReference type="ARBA" id="ARBA00023128"/>
    </source>
</evidence>
<comment type="pathway">
    <text evidence="2">Lipid metabolism.</text>
</comment>
<keyword evidence="6 17" id="KW-0949">S-adenosyl-L-methionine</keyword>
<evidence type="ECO:0000256" key="4">
    <source>
        <dbReference type="ARBA" id="ARBA00022603"/>
    </source>
</evidence>
<dbReference type="HAMAP" id="MF_03216">
    <property type="entry name" value="PLMT"/>
    <property type="match status" value="1"/>
</dbReference>
<evidence type="ECO:0000256" key="15">
    <source>
        <dbReference type="ARBA" id="ARBA00051252"/>
    </source>
</evidence>
<feature type="transmembrane region" description="Helical" evidence="18">
    <location>
        <begin position="172"/>
        <end position="193"/>
    </location>
</feature>
<evidence type="ECO:0000256" key="16">
    <source>
        <dbReference type="ARBA" id="ARBA00052459"/>
    </source>
</evidence>
<feature type="topological domain" description="Cytoplasmic" evidence="17">
    <location>
        <begin position="196"/>
        <end position="220"/>
    </location>
</feature>
<protein>
    <recommendedName>
        <fullName evidence="17">Phosphatidyl-N-methylethanolamine N-methyltransferase</fullName>
        <ecNumber evidence="17">2.1.1.71</ecNumber>
    </recommendedName>
    <alternativeName>
        <fullName evidence="17">Phospholipid methyltransferase</fullName>
        <shortName evidence="17">PLMT</shortName>
    </alternativeName>
</protein>
<keyword evidence="5 17" id="KW-0808">Transferase</keyword>
<dbReference type="GO" id="GO:0000773">
    <property type="term" value="F:phosphatidyl-N-methylethanolamine N-methyltransferase activity"/>
    <property type="evidence" value="ECO:0007669"/>
    <property type="project" value="UniProtKB-UniRule"/>
</dbReference>
<evidence type="ECO:0000256" key="17">
    <source>
        <dbReference type="HAMAP-Rule" id="MF_03216"/>
    </source>
</evidence>
<dbReference type="STRING" id="1245769.A0A0C7MRU7"/>
<feature type="binding site" evidence="17">
    <location>
        <begin position="115"/>
        <end position="117"/>
    </location>
    <ligand>
        <name>S-adenosyl-L-methionine</name>
        <dbReference type="ChEBI" id="CHEBI:59789"/>
    </ligand>
</feature>
<feature type="topological domain" description="Lumenal" evidence="17">
    <location>
        <begin position="51"/>
        <end position="62"/>
    </location>
</feature>
<comment type="pathway">
    <text evidence="1 17">Phospholipid metabolism; phosphatidylcholine biosynthesis.</text>
</comment>
<evidence type="ECO:0000256" key="12">
    <source>
        <dbReference type="ARBA" id="ARBA00023136"/>
    </source>
</evidence>
<evidence type="ECO:0000256" key="7">
    <source>
        <dbReference type="ARBA" id="ARBA00022692"/>
    </source>
</evidence>
<dbReference type="GO" id="GO:0032259">
    <property type="term" value="P:methylation"/>
    <property type="evidence" value="ECO:0007669"/>
    <property type="project" value="UniProtKB-KW"/>
</dbReference>
<evidence type="ECO:0000256" key="1">
    <source>
        <dbReference type="ARBA" id="ARBA00004969"/>
    </source>
</evidence>
<proteinExistence type="inferred from homology"/>
<dbReference type="RefSeq" id="XP_022628873.1">
    <property type="nucleotide sequence ID" value="XM_022771695.1"/>
</dbReference>
<evidence type="ECO:0000313" key="19">
    <source>
        <dbReference type="EMBL" id="CEP62649.1"/>
    </source>
</evidence>
<comment type="subcellular location">
    <subcellularLocation>
        <location evidence="17">Endoplasmic reticulum membrane</location>
        <topology evidence="17">Multi-pass membrane protein</topology>
    </subcellularLocation>
    <subcellularLocation>
        <location evidence="17">Mitochondrion membrane</location>
        <topology evidence="17">Multi-pass membrane protein</topology>
    </subcellularLocation>
</comment>
<comment type="catalytic activity">
    <reaction evidence="16 17">
        <text>a 1,2-diacyl-sn-glycero-3-phospho-N-methylethanolamine + S-adenosyl-L-methionine = a 1,2-diacyl-sn-glycero-3-phospho-N,N-dimethylethanolamine + S-adenosyl-L-homocysteine + H(+)</text>
        <dbReference type="Rhea" id="RHEA:32735"/>
        <dbReference type="ChEBI" id="CHEBI:15378"/>
        <dbReference type="ChEBI" id="CHEBI:57856"/>
        <dbReference type="ChEBI" id="CHEBI:59789"/>
        <dbReference type="ChEBI" id="CHEBI:64572"/>
        <dbReference type="ChEBI" id="CHEBI:64573"/>
        <dbReference type="EC" id="2.1.1.71"/>
    </reaction>
</comment>
<dbReference type="AlphaFoldDB" id="A0A0C7MRU7"/>
<evidence type="ECO:0000256" key="8">
    <source>
        <dbReference type="ARBA" id="ARBA00022824"/>
    </source>
</evidence>
<dbReference type="PROSITE" id="PS51599">
    <property type="entry name" value="SAM_PEMT_PEM2"/>
    <property type="match status" value="1"/>
</dbReference>
<dbReference type="InterPro" id="IPR024960">
    <property type="entry name" value="PEMT/MFAP"/>
</dbReference>
<keyword evidence="4 17" id="KW-0489">Methyltransferase</keyword>
<dbReference type="GO" id="GO:0031966">
    <property type="term" value="C:mitochondrial membrane"/>
    <property type="evidence" value="ECO:0007669"/>
    <property type="project" value="UniProtKB-SubCell"/>
</dbReference>
<evidence type="ECO:0000313" key="20">
    <source>
        <dbReference type="Proteomes" id="UP000054304"/>
    </source>
</evidence>
<dbReference type="EMBL" id="LN736365">
    <property type="protein sequence ID" value="CEP62649.1"/>
    <property type="molecule type" value="Genomic_DNA"/>
</dbReference>
<comment type="similarity">
    <text evidence="17">Belongs to the class VI-like SAM-binding methyltransferase superfamily. PEMT/PEM2 methyltransferase family.</text>
</comment>
<dbReference type="Gene3D" id="1.20.120.1630">
    <property type="match status" value="1"/>
</dbReference>
<dbReference type="InterPro" id="IPR007318">
    <property type="entry name" value="Phopholipid_MeTrfase"/>
</dbReference>
<dbReference type="GeneID" id="34686119"/>
<keyword evidence="10 17" id="KW-0443">Lipid metabolism</keyword>
<keyword evidence="12 17" id="KW-0472">Membrane</keyword>
<feature type="transmembrane region" description="Helical" evidence="18">
    <location>
        <begin position="108"/>
        <end position="128"/>
    </location>
</feature>
<dbReference type="GO" id="GO:0006656">
    <property type="term" value="P:phosphatidylcholine biosynthetic process"/>
    <property type="evidence" value="ECO:0007669"/>
    <property type="project" value="UniProtKB-UniRule"/>
</dbReference>
<feature type="topological domain" description="Lumenal" evidence="17">
    <location>
        <begin position="132"/>
        <end position="174"/>
    </location>
</feature>
<keyword evidence="11 17" id="KW-0496">Mitochondrion</keyword>
<name>A0A0C7MRU7_9SACH</name>
<comment type="catalytic activity">
    <reaction evidence="15">
        <text>a 1,2-diacyl-sn-glycero-3-phospho-N,N-dimethylethanolamine + S-adenosyl-L-methionine = a 1,2-diacyl-sn-glycero-3-phosphocholine + S-adenosyl-L-homocysteine + H(+)</text>
        <dbReference type="Rhea" id="RHEA:32739"/>
        <dbReference type="ChEBI" id="CHEBI:15378"/>
        <dbReference type="ChEBI" id="CHEBI:57643"/>
        <dbReference type="ChEBI" id="CHEBI:57856"/>
        <dbReference type="ChEBI" id="CHEBI:59789"/>
        <dbReference type="ChEBI" id="CHEBI:64572"/>
        <dbReference type="EC" id="2.1.1.71"/>
    </reaction>
</comment>
<feature type="topological domain" description="Lumenal" evidence="17">
    <location>
        <begin position="1"/>
        <end position="29"/>
    </location>
</feature>
<evidence type="ECO:0000256" key="5">
    <source>
        <dbReference type="ARBA" id="ARBA00022679"/>
    </source>
</evidence>
<keyword evidence="13 17" id="KW-0594">Phospholipid biosynthesis</keyword>
<evidence type="ECO:0000256" key="9">
    <source>
        <dbReference type="ARBA" id="ARBA00022989"/>
    </source>
</evidence>
<feature type="topological domain" description="Cytoplasmic" evidence="17">
    <location>
        <begin position="84"/>
        <end position="110"/>
    </location>
</feature>
<keyword evidence="9 17" id="KW-1133">Transmembrane helix</keyword>
<dbReference type="EC" id="2.1.1.71" evidence="17"/>
<dbReference type="OrthoDB" id="8300106at2759"/>
<evidence type="ECO:0000256" key="10">
    <source>
        <dbReference type="ARBA" id="ARBA00023098"/>
    </source>
</evidence>
<dbReference type="GO" id="GO:0005789">
    <property type="term" value="C:endoplasmic reticulum membrane"/>
    <property type="evidence" value="ECO:0007669"/>
    <property type="project" value="UniProtKB-SubCell"/>
</dbReference>
<accession>A0A0C7MRU7</accession>
<dbReference type="PIRSF" id="PIRSF005444">
    <property type="entry name" value="PEMT"/>
    <property type="match status" value="1"/>
</dbReference>
<keyword evidence="14 17" id="KW-1208">Phospholipid metabolism</keyword>
<evidence type="ECO:0000256" key="6">
    <source>
        <dbReference type="ARBA" id="ARBA00022691"/>
    </source>
</evidence>
<dbReference type="FunFam" id="1.20.120.1630:FF:000005">
    <property type="entry name" value="Phosphatidylethanolamine N-methyltransferase"/>
    <property type="match status" value="1"/>
</dbReference>
<keyword evidence="20" id="KW-1185">Reference proteome</keyword>
<feature type="intramembrane region" description="Helical" evidence="17">
    <location>
        <begin position="30"/>
        <end position="50"/>
    </location>
</feature>
<dbReference type="HOGENOM" id="CLU_086119_0_0_1"/>
<organism evidence="19 20">
    <name type="scientific">Lachancea lanzarotensis</name>
    <dbReference type="NCBI Taxonomy" id="1245769"/>
    <lineage>
        <taxon>Eukaryota</taxon>
        <taxon>Fungi</taxon>
        <taxon>Dikarya</taxon>
        <taxon>Ascomycota</taxon>
        <taxon>Saccharomycotina</taxon>
        <taxon>Saccharomycetes</taxon>
        <taxon>Saccharomycetales</taxon>
        <taxon>Saccharomycetaceae</taxon>
        <taxon>Lachancea</taxon>
    </lineage>
</organism>
<feature type="transmembrane region" description="Helical" evidence="18">
    <location>
        <begin position="70"/>
        <end position="88"/>
    </location>
</feature>
<keyword evidence="3 17" id="KW-0444">Lipid biosynthesis</keyword>
<evidence type="ECO:0000256" key="14">
    <source>
        <dbReference type="ARBA" id="ARBA00023264"/>
    </source>
</evidence>
<evidence type="ECO:0000256" key="3">
    <source>
        <dbReference type="ARBA" id="ARBA00022516"/>
    </source>
</evidence>